<sequence>MKAERLQFPEYGNPSDVLSWNEHELPEPGAGQAIVKITAVGMNRSELNYTMGKYVPAREFPSCVGQEAVGEIVALGAPASDGPQPIAGTKLEVGSRVAILPGRVDMCGMGTYRTAGLYDQAALAPIPDGFSDEEGAAYWMGILTMGGCLELAGLNPENSAGKRVLITAASSSMGIIALKLAKAWGAETIATTRSQDKADELKAIADHVVVCGDSDALIAGVNATGDKGIDVALDPVGEAFYSGLIAVAANGANIVSYEMMTGPAPTISLPTVMIKDLSLKGFTIFRCYAKPGLLDTLIEQGMKYSEQVRPIVSQTFPLKEAAAALDTLATSNHIGKLVLKP</sequence>
<dbReference type="EMBL" id="CP019343">
    <property type="protein sequence ID" value="ARN72777.1"/>
    <property type="molecule type" value="Genomic_DNA"/>
</dbReference>
<dbReference type="InterPro" id="IPR020843">
    <property type="entry name" value="ER"/>
</dbReference>
<accession>A0A1X9NCT3</accession>
<keyword evidence="1" id="KW-0521">NADP</keyword>
<dbReference type="STRING" id="716816.BST96_00795"/>
<dbReference type="GO" id="GO:0016651">
    <property type="term" value="F:oxidoreductase activity, acting on NAD(P)H"/>
    <property type="evidence" value="ECO:0007669"/>
    <property type="project" value="TreeGrafter"/>
</dbReference>
<dbReference type="Pfam" id="PF00107">
    <property type="entry name" value="ADH_zinc_N"/>
    <property type="match status" value="1"/>
</dbReference>
<keyword evidence="5" id="KW-1185">Reference proteome</keyword>
<proteinExistence type="predicted"/>
<dbReference type="Pfam" id="PF08240">
    <property type="entry name" value="ADH_N"/>
    <property type="match status" value="1"/>
</dbReference>
<organism evidence="4 5">
    <name type="scientific">Oceanicoccus sagamiensis</name>
    <dbReference type="NCBI Taxonomy" id="716816"/>
    <lineage>
        <taxon>Bacteria</taxon>
        <taxon>Pseudomonadati</taxon>
        <taxon>Pseudomonadota</taxon>
        <taxon>Gammaproteobacteria</taxon>
        <taxon>Cellvibrionales</taxon>
        <taxon>Spongiibacteraceae</taxon>
        <taxon>Oceanicoccus</taxon>
    </lineage>
</organism>
<evidence type="ECO:0000259" key="3">
    <source>
        <dbReference type="SMART" id="SM00829"/>
    </source>
</evidence>
<dbReference type="OrthoDB" id="4190732at2"/>
<evidence type="ECO:0000256" key="1">
    <source>
        <dbReference type="ARBA" id="ARBA00022857"/>
    </source>
</evidence>
<dbReference type="PANTHER" id="PTHR48106">
    <property type="entry name" value="QUINONE OXIDOREDUCTASE PIG3-RELATED"/>
    <property type="match status" value="1"/>
</dbReference>
<dbReference type="Proteomes" id="UP000193450">
    <property type="component" value="Chromosome"/>
</dbReference>
<dbReference type="SUPFAM" id="SSF51735">
    <property type="entry name" value="NAD(P)-binding Rossmann-fold domains"/>
    <property type="match status" value="1"/>
</dbReference>
<name>A0A1X9NCT3_9GAMM</name>
<dbReference type="AlphaFoldDB" id="A0A1X9NCT3"/>
<dbReference type="Gene3D" id="3.40.50.720">
    <property type="entry name" value="NAD(P)-binding Rossmann-like Domain"/>
    <property type="match status" value="1"/>
</dbReference>
<dbReference type="InterPro" id="IPR013154">
    <property type="entry name" value="ADH-like_N"/>
</dbReference>
<dbReference type="PANTHER" id="PTHR48106:SF18">
    <property type="entry name" value="QUINONE OXIDOREDUCTASE PIG3"/>
    <property type="match status" value="1"/>
</dbReference>
<evidence type="ECO:0000256" key="2">
    <source>
        <dbReference type="ARBA" id="ARBA00023002"/>
    </source>
</evidence>
<dbReference type="GO" id="GO:0070402">
    <property type="term" value="F:NADPH binding"/>
    <property type="evidence" value="ECO:0007669"/>
    <property type="project" value="TreeGrafter"/>
</dbReference>
<dbReference type="KEGG" id="osg:BST96_00795"/>
<keyword evidence="2" id="KW-0560">Oxidoreductase</keyword>
<dbReference type="InterPro" id="IPR011032">
    <property type="entry name" value="GroES-like_sf"/>
</dbReference>
<evidence type="ECO:0000313" key="4">
    <source>
        <dbReference type="EMBL" id="ARN72777.1"/>
    </source>
</evidence>
<feature type="domain" description="Enoyl reductase (ER)" evidence="3">
    <location>
        <begin position="13"/>
        <end position="339"/>
    </location>
</feature>
<dbReference type="RefSeq" id="WP_085756866.1">
    <property type="nucleotide sequence ID" value="NZ_CP019343.1"/>
</dbReference>
<gene>
    <name evidence="4" type="ORF">BST96_00795</name>
</gene>
<reference evidence="4 5" key="1">
    <citation type="submission" date="2016-11" db="EMBL/GenBank/DDBJ databases">
        <title>Trade-off between light-utilization and light-protection in marine flavobacteria.</title>
        <authorList>
            <person name="Kumagai Y."/>
        </authorList>
    </citation>
    <scope>NUCLEOTIDE SEQUENCE [LARGE SCALE GENOMIC DNA]</scope>
    <source>
        <strain evidence="4 5">NBRC 107125</strain>
    </source>
</reference>
<dbReference type="InterPro" id="IPR013149">
    <property type="entry name" value="ADH-like_C"/>
</dbReference>
<dbReference type="SUPFAM" id="SSF50129">
    <property type="entry name" value="GroES-like"/>
    <property type="match status" value="1"/>
</dbReference>
<dbReference type="Gene3D" id="3.90.180.10">
    <property type="entry name" value="Medium-chain alcohol dehydrogenases, catalytic domain"/>
    <property type="match status" value="1"/>
</dbReference>
<evidence type="ECO:0000313" key="5">
    <source>
        <dbReference type="Proteomes" id="UP000193450"/>
    </source>
</evidence>
<protein>
    <recommendedName>
        <fullName evidence="3">Enoyl reductase (ER) domain-containing protein</fullName>
    </recommendedName>
</protein>
<dbReference type="SMART" id="SM00829">
    <property type="entry name" value="PKS_ER"/>
    <property type="match status" value="1"/>
</dbReference>
<dbReference type="InterPro" id="IPR036291">
    <property type="entry name" value="NAD(P)-bd_dom_sf"/>
</dbReference>